<dbReference type="OrthoDB" id="9783091at2"/>
<proteinExistence type="inferred from homology"/>
<dbReference type="InterPro" id="IPR013685">
    <property type="entry name" value="POTRA_FtsQ_type"/>
</dbReference>
<dbReference type="InterPro" id="IPR005548">
    <property type="entry name" value="Cell_div_FtsQ/DivIB_C"/>
</dbReference>
<sequence>MASGGRLLRSVDEPPFAVAAGRAPRSRPAPRLVYKTDPNMRATHEGGRVRRSGSQDFDEMLGASRSTNLRLKLARLARKRRLGLGLTALFYASVGVLGMIDGGHWPAVKEEALNLHITTANALGFRVLAVQTEGQSALTDDEVLLALGIKDDTALPFLDVKAARERLMANPLVAEATVRKLYPDRVTVHLTERKPFALWQHDGKVQILADDGTPIDEFRDSRFAHLPLVVGPLANTRAQTLLAALDAAPKIKAETYAAVLVAERRWNLRLRSGVEVKLPETGFAEALGRLEVMQDRDNVLAKWIDVVDMREADRTIVRLAPEAAAMAEEADKAAAKAAKKKGGQT</sequence>
<dbReference type="HAMAP" id="MF_00911">
    <property type="entry name" value="FtsQ_subfam"/>
    <property type="match status" value="1"/>
</dbReference>
<comment type="subcellular location">
    <subcellularLocation>
        <location evidence="9">Cell inner membrane</location>
        <topology evidence="9">Single-pass type II membrane protein</topology>
    </subcellularLocation>
    <subcellularLocation>
        <location evidence="1">Membrane</location>
    </subcellularLocation>
    <text evidence="9">Localizes to the division septum.</text>
</comment>
<dbReference type="GO" id="GO:0005886">
    <property type="term" value="C:plasma membrane"/>
    <property type="evidence" value="ECO:0007669"/>
    <property type="project" value="UniProtKB-SubCell"/>
</dbReference>
<keyword evidence="3 9" id="KW-0997">Cell inner membrane</keyword>
<evidence type="ECO:0000259" key="10">
    <source>
        <dbReference type="PROSITE" id="PS51779"/>
    </source>
</evidence>
<keyword evidence="6 9" id="KW-1133">Transmembrane helix</keyword>
<evidence type="ECO:0000256" key="3">
    <source>
        <dbReference type="ARBA" id="ARBA00022519"/>
    </source>
</evidence>
<keyword evidence="5 9" id="KW-0812">Transmembrane</keyword>
<dbReference type="InterPro" id="IPR034746">
    <property type="entry name" value="POTRA"/>
</dbReference>
<feature type="domain" description="POTRA" evidence="10">
    <location>
        <begin position="125"/>
        <end position="193"/>
    </location>
</feature>
<dbReference type="GO" id="GO:0032153">
    <property type="term" value="C:cell division site"/>
    <property type="evidence" value="ECO:0007669"/>
    <property type="project" value="UniProtKB-UniRule"/>
</dbReference>
<dbReference type="PROSITE" id="PS51779">
    <property type="entry name" value="POTRA"/>
    <property type="match status" value="1"/>
</dbReference>
<reference evidence="11 12" key="1">
    <citation type="submission" date="2019-02" db="EMBL/GenBank/DDBJ databases">
        <title>Hansschlegelia quercus sp. nov., a novel methylotrophic bacterium from buds of oak (Quercus robur L.).</title>
        <authorList>
            <person name="Agafonova N.V."/>
            <person name="Kaparullina E.N."/>
            <person name="Grouzdev D.S."/>
            <person name="Doronina N.V."/>
        </authorList>
    </citation>
    <scope>NUCLEOTIDE SEQUENCE [LARGE SCALE GENOMIC DNA]</scope>
    <source>
        <strain evidence="11 12">Dub</strain>
    </source>
</reference>
<keyword evidence="7 9" id="KW-0472">Membrane</keyword>
<keyword evidence="8 9" id="KW-0131">Cell cycle</keyword>
<evidence type="ECO:0000256" key="4">
    <source>
        <dbReference type="ARBA" id="ARBA00022618"/>
    </source>
</evidence>
<dbReference type="Gene3D" id="3.10.20.310">
    <property type="entry name" value="membrane protein fhac"/>
    <property type="match status" value="1"/>
</dbReference>
<evidence type="ECO:0000256" key="8">
    <source>
        <dbReference type="ARBA" id="ARBA00023306"/>
    </source>
</evidence>
<evidence type="ECO:0000256" key="6">
    <source>
        <dbReference type="ARBA" id="ARBA00022989"/>
    </source>
</evidence>
<dbReference type="GO" id="GO:0043093">
    <property type="term" value="P:FtsZ-dependent cytokinesis"/>
    <property type="evidence" value="ECO:0007669"/>
    <property type="project" value="UniProtKB-UniRule"/>
</dbReference>
<protein>
    <recommendedName>
        <fullName evidence="9">Cell division protein FtsQ</fullName>
    </recommendedName>
</protein>
<name>A0A4V2JDC0_9HYPH</name>
<feature type="transmembrane region" description="Helical" evidence="9">
    <location>
        <begin position="82"/>
        <end position="100"/>
    </location>
</feature>
<dbReference type="PANTHER" id="PTHR35851:SF1">
    <property type="entry name" value="CELL DIVISION PROTEIN FTSQ"/>
    <property type="match status" value="1"/>
</dbReference>
<keyword evidence="2 9" id="KW-1003">Cell membrane</keyword>
<dbReference type="InterPro" id="IPR026579">
    <property type="entry name" value="FtsQ"/>
</dbReference>
<keyword evidence="12" id="KW-1185">Reference proteome</keyword>
<dbReference type="GO" id="GO:0090529">
    <property type="term" value="P:cell septum assembly"/>
    <property type="evidence" value="ECO:0007669"/>
    <property type="project" value="InterPro"/>
</dbReference>
<dbReference type="EMBL" id="SIUB01000009">
    <property type="protein sequence ID" value="TBN47982.1"/>
    <property type="molecule type" value="Genomic_DNA"/>
</dbReference>
<organism evidence="11 12">
    <name type="scientific">Hansschlegelia quercus</name>
    <dbReference type="NCBI Taxonomy" id="2528245"/>
    <lineage>
        <taxon>Bacteria</taxon>
        <taxon>Pseudomonadati</taxon>
        <taxon>Pseudomonadota</taxon>
        <taxon>Alphaproteobacteria</taxon>
        <taxon>Hyphomicrobiales</taxon>
        <taxon>Methylopilaceae</taxon>
        <taxon>Hansschlegelia</taxon>
    </lineage>
</organism>
<dbReference type="Gene3D" id="3.40.50.11690">
    <property type="entry name" value="Cell division protein FtsQ/DivIB"/>
    <property type="match status" value="1"/>
</dbReference>
<evidence type="ECO:0000313" key="12">
    <source>
        <dbReference type="Proteomes" id="UP000291613"/>
    </source>
</evidence>
<dbReference type="Proteomes" id="UP000291613">
    <property type="component" value="Unassembled WGS sequence"/>
</dbReference>
<keyword evidence="4 9" id="KW-0132">Cell division</keyword>
<comment type="caution">
    <text evidence="11">The sequence shown here is derived from an EMBL/GenBank/DDBJ whole genome shotgun (WGS) entry which is preliminary data.</text>
</comment>
<evidence type="ECO:0000256" key="9">
    <source>
        <dbReference type="HAMAP-Rule" id="MF_00911"/>
    </source>
</evidence>
<dbReference type="Pfam" id="PF08478">
    <property type="entry name" value="POTRA_1"/>
    <property type="match status" value="1"/>
</dbReference>
<evidence type="ECO:0000313" key="11">
    <source>
        <dbReference type="EMBL" id="TBN47982.1"/>
    </source>
</evidence>
<dbReference type="AlphaFoldDB" id="A0A4V2JDC0"/>
<evidence type="ECO:0000256" key="7">
    <source>
        <dbReference type="ARBA" id="ARBA00023136"/>
    </source>
</evidence>
<evidence type="ECO:0000256" key="1">
    <source>
        <dbReference type="ARBA" id="ARBA00004370"/>
    </source>
</evidence>
<evidence type="ECO:0000256" key="5">
    <source>
        <dbReference type="ARBA" id="ARBA00022692"/>
    </source>
</evidence>
<accession>A0A4V2JDC0</accession>
<dbReference type="InterPro" id="IPR045335">
    <property type="entry name" value="FtsQ_C_sf"/>
</dbReference>
<comment type="function">
    <text evidence="9">Essential cell division protein.</text>
</comment>
<evidence type="ECO:0000256" key="2">
    <source>
        <dbReference type="ARBA" id="ARBA00022475"/>
    </source>
</evidence>
<gene>
    <name evidence="9" type="primary">ftsQ</name>
    <name evidence="11" type="ORF">EYR15_15320</name>
</gene>
<dbReference type="PANTHER" id="PTHR35851">
    <property type="entry name" value="CELL DIVISION PROTEIN FTSQ"/>
    <property type="match status" value="1"/>
</dbReference>
<comment type="similarity">
    <text evidence="9">Belongs to the FtsQ/DivIB family. FtsQ subfamily.</text>
</comment>
<dbReference type="Pfam" id="PF03799">
    <property type="entry name" value="FtsQ_DivIB_C"/>
    <property type="match status" value="1"/>
</dbReference>